<evidence type="ECO:0000259" key="2">
    <source>
        <dbReference type="Pfam" id="PF00884"/>
    </source>
</evidence>
<dbReference type="EC" id="3.1.6.6" evidence="3"/>
<dbReference type="SUPFAM" id="SSF53649">
    <property type="entry name" value="Alkaline phosphatase-like"/>
    <property type="match status" value="1"/>
</dbReference>
<organism evidence="3 4">
    <name type="scientific">Thalassoglobus neptunius</name>
    <dbReference type="NCBI Taxonomy" id="1938619"/>
    <lineage>
        <taxon>Bacteria</taxon>
        <taxon>Pseudomonadati</taxon>
        <taxon>Planctomycetota</taxon>
        <taxon>Planctomycetia</taxon>
        <taxon>Planctomycetales</taxon>
        <taxon>Planctomycetaceae</taxon>
        <taxon>Thalassoglobus</taxon>
    </lineage>
</organism>
<evidence type="ECO:0000313" key="3">
    <source>
        <dbReference type="EMBL" id="TWT59025.1"/>
    </source>
</evidence>
<dbReference type="OrthoDB" id="9762324at2"/>
<sequence length="534" mass="59903">MIQRLPTFFTIVLGMVLSVSVCADERPNIVFAFADDLGRYASVYAELEPGGLSDVVTTPNIDRVAEEGVLFRNAFVNAPSCTPCRSSLLSGQYFWRTGMGAILAGAIWDETIPTYPLLLEKNGYHIGHSNKVWSPGKVANAPYGAKRTAYNKLGNKFNGFSQYVSKRDDVDVAKQELYDEVRGNFTDFLSDQEGDEPYCYWFGPTNCHRKWVQGSGKKLWGIDPDDLKGKIPPFLPDVPVIREDVADYLGEAMAFDAGLGVLLDELEKRGELENTIVVVSGDHGFPGMPRGKCNLYDFGVHVPLMIRWGKEVPANRVVDDFVCLPDLAPTFLEAAGVTPPEVMTARSLVPVLKSEESGQVDPTRDSVIIGRERHVANVRENALPYPHRAIRTRDYLYIRNFEPDRWPMGDGPGYGIADVELPTYDELANKTTIAFGDLDASPSKAWLTVRMNEPEMKPFLDFAYGLRPEEELYDLRDDPFQMHNLAENDDDQEIKQQLSNRLMKVLRETGDPRVIGDGSTFDNPPYTDRVRRKQ</sequence>
<evidence type="ECO:0000256" key="1">
    <source>
        <dbReference type="SAM" id="MobiDB-lite"/>
    </source>
</evidence>
<gene>
    <name evidence="3" type="primary">betC_10</name>
    <name evidence="3" type="ORF">KOR42_24140</name>
</gene>
<accession>A0A5C5XA20</accession>
<dbReference type="Pfam" id="PF00884">
    <property type="entry name" value="Sulfatase"/>
    <property type="match status" value="1"/>
</dbReference>
<dbReference type="Proteomes" id="UP000317243">
    <property type="component" value="Unassembled WGS sequence"/>
</dbReference>
<dbReference type="CDD" id="cd16027">
    <property type="entry name" value="SGSH"/>
    <property type="match status" value="1"/>
</dbReference>
<dbReference type="PANTHER" id="PTHR43751">
    <property type="entry name" value="SULFATASE"/>
    <property type="match status" value="1"/>
</dbReference>
<keyword evidence="3" id="KW-0378">Hydrolase</keyword>
<comment type="caution">
    <text evidence="3">The sequence shown here is derived from an EMBL/GenBank/DDBJ whole genome shotgun (WGS) entry which is preliminary data.</text>
</comment>
<feature type="region of interest" description="Disordered" evidence="1">
    <location>
        <begin position="511"/>
        <end position="534"/>
    </location>
</feature>
<name>A0A5C5XA20_9PLAN</name>
<dbReference type="Gene3D" id="3.40.720.10">
    <property type="entry name" value="Alkaline Phosphatase, subunit A"/>
    <property type="match status" value="1"/>
</dbReference>
<feature type="domain" description="Sulfatase N-terminal" evidence="2">
    <location>
        <begin position="27"/>
        <end position="337"/>
    </location>
</feature>
<dbReference type="GO" id="GO:0047753">
    <property type="term" value="F:choline-sulfatase activity"/>
    <property type="evidence" value="ECO:0007669"/>
    <property type="project" value="UniProtKB-EC"/>
</dbReference>
<reference evidence="3 4" key="1">
    <citation type="submission" date="2019-02" db="EMBL/GenBank/DDBJ databases">
        <title>Deep-cultivation of Planctomycetes and their phenomic and genomic characterization uncovers novel biology.</title>
        <authorList>
            <person name="Wiegand S."/>
            <person name="Jogler M."/>
            <person name="Boedeker C."/>
            <person name="Pinto D."/>
            <person name="Vollmers J."/>
            <person name="Rivas-Marin E."/>
            <person name="Kohn T."/>
            <person name="Peeters S.H."/>
            <person name="Heuer A."/>
            <person name="Rast P."/>
            <person name="Oberbeckmann S."/>
            <person name="Bunk B."/>
            <person name="Jeske O."/>
            <person name="Meyerdierks A."/>
            <person name="Storesund J.E."/>
            <person name="Kallscheuer N."/>
            <person name="Luecker S."/>
            <person name="Lage O.M."/>
            <person name="Pohl T."/>
            <person name="Merkel B.J."/>
            <person name="Hornburger P."/>
            <person name="Mueller R.-W."/>
            <person name="Bruemmer F."/>
            <person name="Labrenz M."/>
            <person name="Spormann A.M."/>
            <person name="Op Den Camp H."/>
            <person name="Overmann J."/>
            <person name="Amann R."/>
            <person name="Jetten M.S.M."/>
            <person name="Mascher T."/>
            <person name="Medema M.H."/>
            <person name="Devos D.P."/>
            <person name="Kaster A.-K."/>
            <person name="Ovreas L."/>
            <person name="Rohde M."/>
            <person name="Galperin M.Y."/>
            <person name="Jogler C."/>
        </authorList>
    </citation>
    <scope>NUCLEOTIDE SEQUENCE [LARGE SCALE GENOMIC DNA]</scope>
    <source>
        <strain evidence="3 4">KOR42</strain>
    </source>
</reference>
<keyword evidence="4" id="KW-1185">Reference proteome</keyword>
<dbReference type="InterPro" id="IPR052701">
    <property type="entry name" value="GAG_Ulvan_Degrading_Sulfatases"/>
</dbReference>
<dbReference type="EMBL" id="SIHI01000001">
    <property type="protein sequence ID" value="TWT59025.1"/>
    <property type="molecule type" value="Genomic_DNA"/>
</dbReference>
<dbReference type="PANTHER" id="PTHR43751:SF1">
    <property type="entry name" value="SULFATASE ATSG-RELATED"/>
    <property type="match status" value="1"/>
</dbReference>
<dbReference type="InterPro" id="IPR017850">
    <property type="entry name" value="Alkaline_phosphatase_core_sf"/>
</dbReference>
<evidence type="ECO:0000313" key="4">
    <source>
        <dbReference type="Proteomes" id="UP000317243"/>
    </source>
</evidence>
<dbReference type="InterPro" id="IPR000917">
    <property type="entry name" value="Sulfatase_N"/>
</dbReference>
<dbReference type="AlphaFoldDB" id="A0A5C5XA20"/>
<proteinExistence type="predicted"/>
<protein>
    <submittedName>
        <fullName evidence="3">Choline-sulfatase</fullName>
        <ecNumber evidence="3">3.1.6.6</ecNumber>
    </submittedName>
</protein>